<evidence type="ECO:0000313" key="1">
    <source>
        <dbReference type="EMBL" id="SVA25514.1"/>
    </source>
</evidence>
<dbReference type="GO" id="GO:0047355">
    <property type="term" value="F:CDP-glycerol glycerophosphotransferase activity"/>
    <property type="evidence" value="ECO:0007669"/>
    <property type="project" value="InterPro"/>
</dbReference>
<reference evidence="1" key="1">
    <citation type="submission" date="2018-05" db="EMBL/GenBank/DDBJ databases">
        <authorList>
            <person name="Lanie J.A."/>
            <person name="Ng W.-L."/>
            <person name="Kazmierczak K.M."/>
            <person name="Andrzejewski T.M."/>
            <person name="Davidsen T.M."/>
            <person name="Wayne K.J."/>
            <person name="Tettelin H."/>
            <person name="Glass J.I."/>
            <person name="Rusch D."/>
            <person name="Podicherti R."/>
            <person name="Tsui H.-C.T."/>
            <person name="Winkler M.E."/>
        </authorList>
    </citation>
    <scope>NUCLEOTIDE SEQUENCE</scope>
</reference>
<dbReference type="InterPro" id="IPR051612">
    <property type="entry name" value="Teichoic_Acid_Biosynth"/>
</dbReference>
<dbReference type="PANTHER" id="PTHR37316:SF3">
    <property type="entry name" value="TEICHOIC ACID GLYCEROL-PHOSPHATE TRANSFERASE"/>
    <property type="match status" value="1"/>
</dbReference>
<organism evidence="1">
    <name type="scientific">marine metagenome</name>
    <dbReference type="NCBI Taxonomy" id="408172"/>
    <lineage>
        <taxon>unclassified sequences</taxon>
        <taxon>metagenomes</taxon>
        <taxon>ecological metagenomes</taxon>
    </lineage>
</organism>
<gene>
    <name evidence="1" type="ORF">METZ01_LOCUS78368</name>
</gene>
<dbReference type="AlphaFoldDB" id="A0A381UC44"/>
<dbReference type="Gene3D" id="3.40.50.12580">
    <property type="match status" value="1"/>
</dbReference>
<dbReference type="EMBL" id="UINC01006104">
    <property type="protein sequence ID" value="SVA25514.1"/>
    <property type="molecule type" value="Genomic_DNA"/>
</dbReference>
<name>A0A381UC44_9ZZZZ</name>
<evidence type="ECO:0008006" key="2">
    <source>
        <dbReference type="Google" id="ProtNLM"/>
    </source>
</evidence>
<dbReference type="InterPro" id="IPR007554">
    <property type="entry name" value="Glycerophosphate_synth"/>
</dbReference>
<dbReference type="Pfam" id="PF04464">
    <property type="entry name" value="Glyphos_transf"/>
    <property type="match status" value="1"/>
</dbReference>
<accession>A0A381UC44</accession>
<dbReference type="GO" id="GO:0016020">
    <property type="term" value="C:membrane"/>
    <property type="evidence" value="ECO:0007669"/>
    <property type="project" value="InterPro"/>
</dbReference>
<protein>
    <recommendedName>
        <fullName evidence="2">CDP-glycerol glycerophosphotransferase</fullName>
    </recommendedName>
</protein>
<dbReference type="PANTHER" id="PTHR37316">
    <property type="entry name" value="TEICHOIC ACID GLYCEROL-PHOSPHATE PRIMASE"/>
    <property type="match status" value="1"/>
</dbReference>
<proteinExistence type="predicted"/>
<dbReference type="SUPFAM" id="SSF53756">
    <property type="entry name" value="UDP-Glycosyltransferase/glycogen phosphorylase"/>
    <property type="match status" value="1"/>
</dbReference>
<sequence>MKVQIFHGLDEEVKGFYIITGFFDLYCTTGSVMTKKFSAMAKQKKHFLVKETGWPKLDPIFKNEWDFGNQKNQLIKQYSLNPELPVILYAPTFPPKYTSAPDLLDAIKKLKSVKYNWIIKFHSLMDESIQKKYKQLENENLRVVDELNILPIMAGSDIMITDTSSVAYEFLPFDRPLVTYQAIARKNKGINIQNPTELVSAIERSLNNPKEFSPYRKSCMQDIHPYADGNSANRVLKGIGEILANGLQNDLKQKPKNIIRKYQIRKIIAKSQV</sequence>
<dbReference type="InterPro" id="IPR043148">
    <property type="entry name" value="TagF_C"/>
</dbReference>